<reference evidence="2 3" key="1">
    <citation type="submission" date="2017-03" db="EMBL/GenBank/DDBJ databases">
        <title>Genome Survey of Euroglyphus maynei.</title>
        <authorList>
            <person name="Arlian L.G."/>
            <person name="Morgan M.S."/>
            <person name="Rider S.D."/>
        </authorList>
    </citation>
    <scope>NUCLEOTIDE SEQUENCE [LARGE SCALE GENOMIC DNA]</scope>
    <source>
        <strain evidence="2">Arlian Lab</strain>
        <tissue evidence="2">Whole body</tissue>
    </source>
</reference>
<dbReference type="SUPFAM" id="SSF51445">
    <property type="entry name" value="(Trans)glycosidases"/>
    <property type="match status" value="1"/>
</dbReference>
<dbReference type="Pfam" id="PF00704">
    <property type="entry name" value="Glyco_hydro_18"/>
    <property type="match status" value="1"/>
</dbReference>
<comment type="caution">
    <text evidence="2">The sequence shown here is derived from an EMBL/GenBank/DDBJ whole genome shotgun (WGS) entry which is preliminary data.</text>
</comment>
<dbReference type="Gene3D" id="3.20.20.80">
    <property type="entry name" value="Glycosidases"/>
    <property type="match status" value="1"/>
</dbReference>
<accession>A0A1Y3ARK2</accession>
<dbReference type="InterPro" id="IPR050314">
    <property type="entry name" value="Glycosyl_Hydrlase_18"/>
</dbReference>
<dbReference type="PROSITE" id="PS51910">
    <property type="entry name" value="GH18_2"/>
    <property type="match status" value="1"/>
</dbReference>
<sequence length="65" mass="7540">MKMKLGDRMKSEWNPYYMAPISYWDRQWVGYDNVKSIEIKANYAKAMGLAGGMVWSIETDDFGGH</sequence>
<dbReference type="GO" id="GO:0004568">
    <property type="term" value="F:chitinase activity"/>
    <property type="evidence" value="ECO:0007669"/>
    <property type="project" value="TreeGrafter"/>
</dbReference>
<dbReference type="GO" id="GO:0005576">
    <property type="term" value="C:extracellular region"/>
    <property type="evidence" value="ECO:0007669"/>
    <property type="project" value="TreeGrafter"/>
</dbReference>
<feature type="domain" description="GH18" evidence="1">
    <location>
        <begin position="1"/>
        <end position="65"/>
    </location>
</feature>
<dbReference type="PANTHER" id="PTHR11177:SF360">
    <property type="entry name" value="CHITINASE 4-RELATED"/>
    <property type="match status" value="1"/>
</dbReference>
<dbReference type="EMBL" id="MUJZ01065729">
    <property type="protein sequence ID" value="OTF70444.1"/>
    <property type="molecule type" value="Genomic_DNA"/>
</dbReference>
<dbReference type="GO" id="GO:0006032">
    <property type="term" value="P:chitin catabolic process"/>
    <property type="evidence" value="ECO:0007669"/>
    <property type="project" value="TreeGrafter"/>
</dbReference>
<organism evidence="2 3">
    <name type="scientific">Euroglyphus maynei</name>
    <name type="common">Mayne's house dust mite</name>
    <dbReference type="NCBI Taxonomy" id="6958"/>
    <lineage>
        <taxon>Eukaryota</taxon>
        <taxon>Metazoa</taxon>
        <taxon>Ecdysozoa</taxon>
        <taxon>Arthropoda</taxon>
        <taxon>Chelicerata</taxon>
        <taxon>Arachnida</taxon>
        <taxon>Acari</taxon>
        <taxon>Acariformes</taxon>
        <taxon>Sarcoptiformes</taxon>
        <taxon>Astigmata</taxon>
        <taxon>Psoroptidia</taxon>
        <taxon>Analgoidea</taxon>
        <taxon>Pyroglyphidae</taxon>
        <taxon>Pyroglyphinae</taxon>
        <taxon>Euroglyphus</taxon>
    </lineage>
</organism>
<evidence type="ECO:0000313" key="3">
    <source>
        <dbReference type="Proteomes" id="UP000194236"/>
    </source>
</evidence>
<dbReference type="AlphaFoldDB" id="A0A1Y3ARK2"/>
<dbReference type="PANTHER" id="PTHR11177">
    <property type="entry name" value="CHITINASE"/>
    <property type="match status" value="1"/>
</dbReference>
<dbReference type="Proteomes" id="UP000194236">
    <property type="component" value="Unassembled WGS sequence"/>
</dbReference>
<name>A0A1Y3ARK2_EURMA</name>
<dbReference type="InterPro" id="IPR017853">
    <property type="entry name" value="GH"/>
</dbReference>
<gene>
    <name evidence="2" type="ORF">BLA29_015288</name>
</gene>
<evidence type="ECO:0000313" key="2">
    <source>
        <dbReference type="EMBL" id="OTF70444.1"/>
    </source>
</evidence>
<proteinExistence type="predicted"/>
<dbReference type="GO" id="GO:0005975">
    <property type="term" value="P:carbohydrate metabolic process"/>
    <property type="evidence" value="ECO:0007669"/>
    <property type="project" value="InterPro"/>
</dbReference>
<keyword evidence="3" id="KW-1185">Reference proteome</keyword>
<protein>
    <recommendedName>
        <fullName evidence="1">GH18 domain-containing protein</fullName>
    </recommendedName>
</protein>
<feature type="non-terminal residue" evidence="2">
    <location>
        <position position="65"/>
    </location>
</feature>
<dbReference type="OrthoDB" id="6473966at2759"/>
<dbReference type="InterPro" id="IPR001223">
    <property type="entry name" value="Glyco_hydro18_cat"/>
</dbReference>
<dbReference type="GO" id="GO:0008061">
    <property type="term" value="F:chitin binding"/>
    <property type="evidence" value="ECO:0007669"/>
    <property type="project" value="TreeGrafter"/>
</dbReference>
<evidence type="ECO:0000259" key="1">
    <source>
        <dbReference type="PROSITE" id="PS51910"/>
    </source>
</evidence>